<protein>
    <submittedName>
        <fullName evidence="1">Phage protein</fullName>
    </submittedName>
</protein>
<sequence length="53" mass="6634">QSEQVAHKMDEILKRNGFERYTANEKPRYRDGDINLLTNIRKYRFFDWKKERE</sequence>
<reference evidence="1" key="1">
    <citation type="submission" date="2013-12" db="EMBL/GenBank/DDBJ databases">
        <title>A Varibaculum cambriense genome reconstructed from a premature infant gut community with otherwise low bacterial novelty that shifts toward anaerobic metabolism during the third week of life.</title>
        <authorList>
            <person name="Brown C.T."/>
            <person name="Sharon I."/>
            <person name="Thomas B.C."/>
            <person name="Castelle C.J."/>
            <person name="Morowitz M.J."/>
            <person name="Banfield J.F."/>
        </authorList>
    </citation>
    <scope>NUCLEOTIDE SEQUENCE</scope>
</reference>
<dbReference type="AlphaFoldDB" id="W1X622"/>
<comment type="caution">
    <text evidence="1">The sequence shown here is derived from an EMBL/GenBank/DDBJ whole genome shotgun (WGS) entry which is preliminary data.</text>
</comment>
<organism evidence="1">
    <name type="scientific">human gut metagenome</name>
    <dbReference type="NCBI Taxonomy" id="408170"/>
    <lineage>
        <taxon>unclassified sequences</taxon>
        <taxon>metagenomes</taxon>
        <taxon>organismal metagenomes</taxon>
    </lineage>
</organism>
<evidence type="ECO:0000313" key="1">
    <source>
        <dbReference type="EMBL" id="ETJ24229.1"/>
    </source>
</evidence>
<dbReference type="EMBL" id="AZMM01018048">
    <property type="protein sequence ID" value="ETJ24229.1"/>
    <property type="molecule type" value="Genomic_DNA"/>
</dbReference>
<name>W1X622_9ZZZZ</name>
<proteinExistence type="predicted"/>
<gene>
    <name evidence="1" type="ORF">Q604_UNBC18048G0002</name>
</gene>
<accession>W1X622</accession>
<feature type="non-terminal residue" evidence="1">
    <location>
        <position position="1"/>
    </location>
</feature>